<feature type="domain" description="Cupin fold metalloprotein WbuC cupin" evidence="1">
    <location>
        <begin position="6"/>
        <end position="89"/>
    </location>
</feature>
<dbReference type="NCBIfam" id="TIGR04366">
    <property type="entry name" value="cupin_WbuC"/>
    <property type="match status" value="1"/>
</dbReference>
<sequence length="159" mass="17647">MADVLLDQSLFDALLAQAAASPRLRSHLLLHASHDEPVQRVCIALQPGTYVRPHCHRQEDKRELLLMLQGRMMVVTFSEDGRELSRHRLETGGALCALEFDAHTWHSLYPLDGPAVVMEIKPGPYRPEVKTDFAPWAPAEGDAGVAAFLQQMQRASPSA</sequence>
<comment type="caution">
    <text evidence="2">The sequence shown here is derived from an EMBL/GenBank/DDBJ whole genome shotgun (WGS) entry which is preliminary data.</text>
</comment>
<dbReference type="CDD" id="cd07005">
    <property type="entry name" value="cupin_WbuC-like"/>
    <property type="match status" value="1"/>
</dbReference>
<dbReference type="EMBL" id="PRLP01000034">
    <property type="protein sequence ID" value="PPC77316.1"/>
    <property type="molecule type" value="Genomic_DNA"/>
</dbReference>
<dbReference type="Gene3D" id="2.60.120.10">
    <property type="entry name" value="Jelly Rolls"/>
    <property type="match status" value="1"/>
</dbReference>
<reference evidence="2 3" key="1">
    <citation type="submission" date="2018-02" db="EMBL/GenBank/DDBJ databases">
        <title>novel marine gammaproteobacteria from coastal saline agro ecosystem.</title>
        <authorList>
            <person name="Krishnan R."/>
            <person name="Ramesh Kumar N."/>
        </authorList>
    </citation>
    <scope>NUCLEOTIDE SEQUENCE [LARGE SCALE GENOMIC DNA]</scope>
    <source>
        <strain evidence="2 3">228</strain>
    </source>
</reference>
<evidence type="ECO:0000313" key="3">
    <source>
        <dbReference type="Proteomes" id="UP000238196"/>
    </source>
</evidence>
<dbReference type="AlphaFoldDB" id="A0A2S5KSS0"/>
<proteinExistence type="predicted"/>
<evidence type="ECO:0000313" key="2">
    <source>
        <dbReference type="EMBL" id="PPC77316.1"/>
    </source>
</evidence>
<accession>A0A2S5KSS0</accession>
<gene>
    <name evidence="2" type="ORF">C4K68_10610</name>
</gene>
<organism evidence="2 3">
    <name type="scientific">Proteobacteria bacterium 228</name>
    <dbReference type="NCBI Taxonomy" id="2083153"/>
    <lineage>
        <taxon>Bacteria</taxon>
        <taxon>Pseudomonadati</taxon>
        <taxon>Pseudomonadota</taxon>
    </lineage>
</organism>
<dbReference type="InterPro" id="IPR011051">
    <property type="entry name" value="RmlC_Cupin_sf"/>
</dbReference>
<dbReference type="InterPro" id="IPR027565">
    <property type="entry name" value="Cupin_WbuC"/>
</dbReference>
<evidence type="ECO:0000259" key="1">
    <source>
        <dbReference type="Pfam" id="PF19480"/>
    </source>
</evidence>
<dbReference type="InterPro" id="IPR046058">
    <property type="entry name" value="WbuC_cupin"/>
</dbReference>
<protein>
    <submittedName>
        <fullName evidence="2">Cupin fold metalloprotein, WbuC family</fullName>
    </submittedName>
</protein>
<dbReference type="Pfam" id="PF19480">
    <property type="entry name" value="DUF6016"/>
    <property type="match status" value="1"/>
</dbReference>
<dbReference type="InterPro" id="IPR014710">
    <property type="entry name" value="RmlC-like_jellyroll"/>
</dbReference>
<dbReference type="SUPFAM" id="SSF51182">
    <property type="entry name" value="RmlC-like cupins"/>
    <property type="match status" value="1"/>
</dbReference>
<dbReference type="Proteomes" id="UP000238196">
    <property type="component" value="Unassembled WGS sequence"/>
</dbReference>
<name>A0A2S5KSS0_9PROT</name>
<dbReference type="OrthoDB" id="981227at2"/>